<protein>
    <recommendedName>
        <fullName evidence="2">Protein kinase domain-containing protein</fullName>
    </recommendedName>
</protein>
<feature type="domain" description="Protein kinase" evidence="2">
    <location>
        <begin position="22"/>
        <end position="458"/>
    </location>
</feature>
<dbReference type="Gene3D" id="1.10.510.10">
    <property type="entry name" value="Transferase(Phosphotransferase) domain 1"/>
    <property type="match status" value="2"/>
</dbReference>
<evidence type="ECO:0000256" key="1">
    <source>
        <dbReference type="SAM" id="MobiDB-lite"/>
    </source>
</evidence>
<name>A0A9P1J0S1_9PELO</name>
<dbReference type="InterPro" id="IPR011009">
    <property type="entry name" value="Kinase-like_dom_sf"/>
</dbReference>
<sequence length="584" mass="66463">MSDKEKECEELTFNVGDLVAGYKIIEKIDEGGFGQVFKVSQDDQIYAMKIESNQQEGGSAIKLEIDVLWDLKAKKVPNFPQVVQAGKKIKYHFLVMELLGDNLKTLRYKSSNPDTLSPGTWSRIGIQCLYVVKLLHDNGFVHRDIKPSNFAMGHAEDSLKGRLVYLFDFGLARRFVLKAKDAKKDVPLKLMAPESNRELKKEKPVEEKKESVKDKKGGMKKLDRALQGKDNMKKAVGKVKMSKRNKQDVSKYEDLQDSDKRSTEPSSTRVQYKFRIARPRTDFRGTQQYASPNAHLLIELGRADDVWSLMYMLAEMVAPLPWAVNEEIPIDTQKNQANLQGLFKIASFEKIDDNLKSCNYYSAPDYDLCYQTLKTIMDESGAKWLDPYDWESDNLSSFVKWKEEKAKHKIVYGWEDPRDYFKNEAWSMLSKPLKVEKLKEEEKKKELEETPKDDDNKLNEVPSGEERKSTPHVNTPPPPPTPQKGKKRLSAETCEAPAPSPAWFVRPPPPQQQQQQQQEKQPKGTSVYGGCPPIGGGNSQEKKSGRKKVWRKSGGSARTANGKSTQSKSGAQSNRHANKFLKRH</sequence>
<dbReference type="GO" id="GO:0004672">
    <property type="term" value="F:protein kinase activity"/>
    <property type="evidence" value="ECO:0007669"/>
    <property type="project" value="InterPro"/>
</dbReference>
<dbReference type="OrthoDB" id="5792166at2759"/>
<dbReference type="InterPro" id="IPR000719">
    <property type="entry name" value="Prot_kinase_dom"/>
</dbReference>
<dbReference type="SUPFAM" id="SSF56112">
    <property type="entry name" value="Protein kinase-like (PK-like)"/>
    <property type="match status" value="1"/>
</dbReference>
<feature type="compositionally biased region" description="Basic and acidic residues" evidence="1">
    <location>
        <begin position="245"/>
        <end position="263"/>
    </location>
</feature>
<organism evidence="3 4">
    <name type="scientific">Caenorhabditis angaria</name>
    <dbReference type="NCBI Taxonomy" id="860376"/>
    <lineage>
        <taxon>Eukaryota</taxon>
        <taxon>Metazoa</taxon>
        <taxon>Ecdysozoa</taxon>
        <taxon>Nematoda</taxon>
        <taxon>Chromadorea</taxon>
        <taxon>Rhabditida</taxon>
        <taxon>Rhabditina</taxon>
        <taxon>Rhabditomorpha</taxon>
        <taxon>Rhabditoidea</taxon>
        <taxon>Rhabditidae</taxon>
        <taxon>Peloderinae</taxon>
        <taxon>Caenorhabditis</taxon>
    </lineage>
</organism>
<feature type="compositionally biased region" description="Basic residues" evidence="1">
    <location>
        <begin position="235"/>
        <end position="244"/>
    </location>
</feature>
<dbReference type="PROSITE" id="PS50011">
    <property type="entry name" value="PROTEIN_KINASE_DOM"/>
    <property type="match status" value="1"/>
</dbReference>
<dbReference type="GO" id="GO:0005524">
    <property type="term" value="F:ATP binding"/>
    <property type="evidence" value="ECO:0007669"/>
    <property type="project" value="InterPro"/>
</dbReference>
<dbReference type="SMART" id="SM00220">
    <property type="entry name" value="S_TKc"/>
    <property type="match status" value="1"/>
</dbReference>
<comment type="caution">
    <text evidence="3">The sequence shown here is derived from an EMBL/GenBank/DDBJ whole genome shotgun (WGS) entry which is preliminary data.</text>
</comment>
<dbReference type="PANTHER" id="PTHR11909">
    <property type="entry name" value="CASEIN KINASE-RELATED"/>
    <property type="match status" value="1"/>
</dbReference>
<gene>
    <name evidence="3" type="ORF">CAMP_LOCUS15545</name>
</gene>
<evidence type="ECO:0000259" key="2">
    <source>
        <dbReference type="PROSITE" id="PS50011"/>
    </source>
</evidence>
<feature type="compositionally biased region" description="Basic and acidic residues" evidence="1">
    <location>
        <begin position="439"/>
        <end position="469"/>
    </location>
</feature>
<proteinExistence type="predicted"/>
<dbReference type="EMBL" id="CANHGI010000005">
    <property type="protein sequence ID" value="CAI5452908.1"/>
    <property type="molecule type" value="Genomic_DNA"/>
</dbReference>
<feature type="compositionally biased region" description="Basic and acidic residues" evidence="1">
    <location>
        <begin position="195"/>
        <end position="233"/>
    </location>
</feature>
<feature type="compositionally biased region" description="Polar residues" evidence="1">
    <location>
        <begin position="556"/>
        <end position="575"/>
    </location>
</feature>
<feature type="region of interest" description="Disordered" evidence="1">
    <location>
        <begin position="439"/>
        <end position="584"/>
    </location>
</feature>
<dbReference type="Pfam" id="PF00069">
    <property type="entry name" value="Pkinase"/>
    <property type="match status" value="1"/>
</dbReference>
<evidence type="ECO:0000313" key="3">
    <source>
        <dbReference type="EMBL" id="CAI5452908.1"/>
    </source>
</evidence>
<dbReference type="InterPro" id="IPR050235">
    <property type="entry name" value="CK1_Ser-Thr_kinase"/>
</dbReference>
<accession>A0A9P1J0S1</accession>
<feature type="region of interest" description="Disordered" evidence="1">
    <location>
        <begin position="195"/>
        <end position="269"/>
    </location>
</feature>
<evidence type="ECO:0000313" key="4">
    <source>
        <dbReference type="Proteomes" id="UP001152747"/>
    </source>
</evidence>
<dbReference type="Proteomes" id="UP001152747">
    <property type="component" value="Unassembled WGS sequence"/>
</dbReference>
<dbReference type="AlphaFoldDB" id="A0A9P1J0S1"/>
<keyword evidence="4" id="KW-1185">Reference proteome</keyword>
<reference evidence="3" key="1">
    <citation type="submission" date="2022-11" db="EMBL/GenBank/DDBJ databases">
        <authorList>
            <person name="Kikuchi T."/>
        </authorList>
    </citation>
    <scope>NUCLEOTIDE SEQUENCE</scope>
    <source>
        <strain evidence="3">PS1010</strain>
    </source>
</reference>